<accession>A0A5C6DPV8</accession>
<organism evidence="3 4">
    <name type="scientific">Novipirellula artificiosorum</name>
    <dbReference type="NCBI Taxonomy" id="2528016"/>
    <lineage>
        <taxon>Bacteria</taxon>
        <taxon>Pseudomonadati</taxon>
        <taxon>Planctomycetota</taxon>
        <taxon>Planctomycetia</taxon>
        <taxon>Pirellulales</taxon>
        <taxon>Pirellulaceae</taxon>
        <taxon>Novipirellula</taxon>
    </lineage>
</organism>
<feature type="domain" description="Pyrrolo-quinoline quinone repeat" evidence="2">
    <location>
        <begin position="249"/>
        <end position="331"/>
    </location>
</feature>
<sequence>MKARLAVYWDLLTMTLLIGFVLSPFCHAQDANVKHTVATANAADTSGRQSHSESSYRSETSGHPIARYRPMSDVGLQGGLIVQLGGQDTTSAAELSLTGRYLIHLLDPDEATTGTAQQSIRANGRYGLAWAEQARDLQRLPYSENLVNLIVLCDYSVPATELLRVLTPGGCVLIANQALLDRSEFGIKGFSPPEHVGDRIIVRKLRPAEMDHWSHPRHAADGNAVSLDTMVGPPERIRWIAAATSEVEGMVTAGGRNFYGGVMARDSFNGLRLWHRDLTKADEINPIEFELPRLSANVSRPIASDKWLFASLKNQLVALDAATGDVSNKFAKVKIPRAFLFDGFRIIAADDDSVRAFDAKSGEQLWSVPISEPRNVIADGEVIALLYGRVKRGEKATVVVLDAKTGERKWTRDDYPWLIRTTRTVLGSGQLVFEVSTLSDHDDGNALHVVSAADGEHEWSKEYAPAMNHARQARAMFLKDDLWILHGGKVNTDEKEKLARIQPQISALDPLTGEVRRTLNAGLTHCFPPVATARYMFAGELDMTDLQSGEVIANRITKANCSRESGWIPANGLVYTTPKHCTCWPMLRGFVAMASETTGETVANRPLDQIDFLLEKGPAEPDPYAAETEPDDWPLYRHDRWRSASTVSAGPNVLDQKWTARLMDELQPEAKVSGPILHDWKDNPVVKGPLSAPTIADGTAFVTRPNAHELIAIDTASGSVRWRFTANGRLDTPPAIHRGLCLFGSAAGWVYALRADNGELVWRMRAAPTDERIVVCGQVESPWPVPGAVLVMDEIAYFAAGRQPLADGGIFVFAVDPMTGKRHWVKRVDSVPQKGFYENSGLEFDPFDILHAEGDQLAMSRWILSLDGKNIDVDKWNAFAKMNTGDGDAWVPRGSWTYGARHQDRFPGEAPRRPLVVFRDDNVYSSLDGSTEIFRRDFNLEKGDQFDSKWITGWEAGKTARAGGKPYRNHRIAVDSLWIKDPFTAPDEVRKEPAIGTQLHNDIHAMALAGDGRLYVVHRDGRLKVVSTETGYVEKETLVPPPAWDGLAIAGKCVYLTTQDGRLICLGE</sequence>
<dbReference type="Pfam" id="PF13360">
    <property type="entry name" value="PQQ_2"/>
    <property type="match status" value="3"/>
</dbReference>
<gene>
    <name evidence="3" type="ORF">Poly41_27410</name>
</gene>
<dbReference type="Proteomes" id="UP000319143">
    <property type="component" value="Unassembled WGS sequence"/>
</dbReference>
<dbReference type="InterPro" id="IPR018391">
    <property type="entry name" value="PQQ_b-propeller_rpt"/>
</dbReference>
<reference evidence="3 4" key="1">
    <citation type="submission" date="2019-02" db="EMBL/GenBank/DDBJ databases">
        <title>Deep-cultivation of Planctomycetes and their phenomic and genomic characterization uncovers novel biology.</title>
        <authorList>
            <person name="Wiegand S."/>
            <person name="Jogler M."/>
            <person name="Boedeker C."/>
            <person name="Pinto D."/>
            <person name="Vollmers J."/>
            <person name="Rivas-Marin E."/>
            <person name="Kohn T."/>
            <person name="Peeters S.H."/>
            <person name="Heuer A."/>
            <person name="Rast P."/>
            <person name="Oberbeckmann S."/>
            <person name="Bunk B."/>
            <person name="Jeske O."/>
            <person name="Meyerdierks A."/>
            <person name="Storesund J.E."/>
            <person name="Kallscheuer N."/>
            <person name="Luecker S."/>
            <person name="Lage O.M."/>
            <person name="Pohl T."/>
            <person name="Merkel B.J."/>
            <person name="Hornburger P."/>
            <person name="Mueller R.-W."/>
            <person name="Bruemmer F."/>
            <person name="Labrenz M."/>
            <person name="Spormann A.M."/>
            <person name="Op Den Camp H."/>
            <person name="Overmann J."/>
            <person name="Amann R."/>
            <person name="Jetten M.S.M."/>
            <person name="Mascher T."/>
            <person name="Medema M.H."/>
            <person name="Devos D.P."/>
            <person name="Kaster A.-K."/>
            <person name="Ovreas L."/>
            <person name="Rohde M."/>
            <person name="Galperin M.Y."/>
            <person name="Jogler C."/>
        </authorList>
    </citation>
    <scope>NUCLEOTIDE SEQUENCE [LARGE SCALE GENOMIC DNA]</scope>
    <source>
        <strain evidence="3 4">Poly41</strain>
    </source>
</reference>
<keyword evidence="4" id="KW-1185">Reference proteome</keyword>
<dbReference type="SUPFAM" id="SSF50998">
    <property type="entry name" value="Quinoprotein alcohol dehydrogenase-like"/>
    <property type="match status" value="2"/>
</dbReference>
<evidence type="ECO:0000259" key="2">
    <source>
        <dbReference type="Pfam" id="PF13360"/>
    </source>
</evidence>
<dbReference type="SMART" id="SM00564">
    <property type="entry name" value="PQQ"/>
    <property type="match status" value="7"/>
</dbReference>
<proteinExistence type="predicted"/>
<dbReference type="InterPro" id="IPR002372">
    <property type="entry name" value="PQQ_rpt_dom"/>
</dbReference>
<feature type="domain" description="Pyrrolo-quinoline quinone repeat" evidence="2">
    <location>
        <begin position="351"/>
        <end position="516"/>
    </location>
</feature>
<dbReference type="AlphaFoldDB" id="A0A5C6DPV8"/>
<dbReference type="InterPro" id="IPR011047">
    <property type="entry name" value="Quinoprotein_ADH-like_sf"/>
</dbReference>
<feature type="region of interest" description="Disordered" evidence="1">
    <location>
        <begin position="42"/>
        <end position="67"/>
    </location>
</feature>
<name>A0A5C6DPV8_9BACT</name>
<evidence type="ECO:0000256" key="1">
    <source>
        <dbReference type="SAM" id="MobiDB-lite"/>
    </source>
</evidence>
<evidence type="ECO:0000313" key="4">
    <source>
        <dbReference type="Proteomes" id="UP000319143"/>
    </source>
</evidence>
<dbReference type="PANTHER" id="PTHR34512:SF30">
    <property type="entry name" value="OUTER MEMBRANE PROTEIN ASSEMBLY FACTOR BAMB"/>
    <property type="match status" value="1"/>
</dbReference>
<protein>
    <submittedName>
        <fullName evidence="3">Outer membrane biogenesis protein BamB</fullName>
    </submittedName>
</protein>
<dbReference type="EMBL" id="SJPV01000004">
    <property type="protein sequence ID" value="TWU38265.1"/>
    <property type="molecule type" value="Genomic_DNA"/>
</dbReference>
<feature type="domain" description="Pyrrolo-quinoline quinone repeat" evidence="2">
    <location>
        <begin position="687"/>
        <end position="830"/>
    </location>
</feature>
<comment type="caution">
    <text evidence="3">The sequence shown here is derived from an EMBL/GenBank/DDBJ whole genome shotgun (WGS) entry which is preliminary data.</text>
</comment>
<dbReference type="PANTHER" id="PTHR34512">
    <property type="entry name" value="CELL SURFACE PROTEIN"/>
    <property type="match status" value="1"/>
</dbReference>
<dbReference type="RefSeq" id="WP_146526605.1">
    <property type="nucleotide sequence ID" value="NZ_SJPV01000004.1"/>
</dbReference>
<dbReference type="InterPro" id="IPR015943">
    <property type="entry name" value="WD40/YVTN_repeat-like_dom_sf"/>
</dbReference>
<dbReference type="Gene3D" id="2.130.10.10">
    <property type="entry name" value="YVTN repeat-like/Quinoprotein amine dehydrogenase"/>
    <property type="match status" value="3"/>
</dbReference>
<dbReference type="OrthoDB" id="219598at2"/>
<evidence type="ECO:0000313" key="3">
    <source>
        <dbReference type="EMBL" id="TWU38265.1"/>
    </source>
</evidence>